<comment type="caution">
    <text evidence="10">The sequence shown here is derived from an EMBL/GenBank/DDBJ whole genome shotgun (WGS) entry which is preliminary data.</text>
</comment>
<keyword evidence="6 7" id="KW-0472">Membrane</keyword>
<reference evidence="10" key="2">
    <citation type="submission" date="2021-04" db="EMBL/GenBank/DDBJ databases">
        <authorList>
            <person name="Gilroy R."/>
        </authorList>
    </citation>
    <scope>NUCLEOTIDE SEQUENCE</scope>
    <source>
        <strain evidence="10">ChiHecec2B26-12326</strain>
    </source>
</reference>
<dbReference type="GO" id="GO:0004252">
    <property type="term" value="F:serine-type endopeptidase activity"/>
    <property type="evidence" value="ECO:0007669"/>
    <property type="project" value="InterPro"/>
</dbReference>
<proteinExistence type="inferred from homology"/>
<keyword evidence="3 7" id="KW-0812">Transmembrane</keyword>
<evidence type="ECO:0000256" key="2">
    <source>
        <dbReference type="ARBA" id="ARBA00009045"/>
    </source>
</evidence>
<reference evidence="10" key="1">
    <citation type="journal article" date="2021" name="PeerJ">
        <title>Extensive microbial diversity within the chicken gut microbiome revealed by metagenomics and culture.</title>
        <authorList>
            <person name="Gilroy R."/>
            <person name="Ravi A."/>
            <person name="Getino M."/>
            <person name="Pursley I."/>
            <person name="Horton D.L."/>
            <person name="Alikhan N.F."/>
            <person name="Baker D."/>
            <person name="Gharbi K."/>
            <person name="Hall N."/>
            <person name="Watson M."/>
            <person name="Adriaenssens E.M."/>
            <person name="Foster-Nyarko E."/>
            <person name="Jarju S."/>
            <person name="Secka A."/>
            <person name="Antonio M."/>
            <person name="Oren A."/>
            <person name="Chaudhuri R.R."/>
            <person name="La Ragione R."/>
            <person name="Hildebrand F."/>
            <person name="Pallen M.J."/>
        </authorList>
    </citation>
    <scope>NUCLEOTIDE SEQUENCE</scope>
    <source>
        <strain evidence="10">ChiHecec2B26-12326</strain>
    </source>
</reference>
<feature type="domain" description="DUF6576" evidence="9">
    <location>
        <begin position="249"/>
        <end position="292"/>
    </location>
</feature>
<dbReference type="InterPro" id="IPR035952">
    <property type="entry name" value="Rhomboid-like_sf"/>
</dbReference>
<dbReference type="GO" id="GO:0016020">
    <property type="term" value="C:membrane"/>
    <property type="evidence" value="ECO:0007669"/>
    <property type="project" value="UniProtKB-SubCell"/>
</dbReference>
<accession>A0A9D1XW49</accession>
<feature type="domain" description="Peptidase S54 rhomboid" evidence="8">
    <location>
        <begin position="66"/>
        <end position="210"/>
    </location>
</feature>
<feature type="transmembrane region" description="Helical" evidence="7">
    <location>
        <begin position="107"/>
        <end position="130"/>
    </location>
</feature>
<dbReference type="Proteomes" id="UP000823847">
    <property type="component" value="Unassembled WGS sequence"/>
</dbReference>
<evidence type="ECO:0000256" key="7">
    <source>
        <dbReference type="SAM" id="Phobius"/>
    </source>
</evidence>
<dbReference type="PANTHER" id="PTHR43731">
    <property type="entry name" value="RHOMBOID PROTEASE"/>
    <property type="match status" value="1"/>
</dbReference>
<keyword evidence="5 7" id="KW-1133">Transmembrane helix</keyword>
<dbReference type="InterPro" id="IPR022764">
    <property type="entry name" value="Peptidase_S54_rhomboid_dom"/>
</dbReference>
<evidence type="ECO:0000256" key="5">
    <source>
        <dbReference type="ARBA" id="ARBA00022989"/>
    </source>
</evidence>
<sequence length="292" mass="33552">MGSFFTNLGRSFQSGTILSKLLYINIGIFLLVRLLDVVLLLFNARGIPLLLYLQLPASPESLLYRPWTLLTYMFTHFDFLHILFNLLWLYWFGGLFLNFFSERQLGGLYLLGGLAGAVSFILAYNIFPYFWDVASFSYLIGASASVMAIVFAVSFYRKDLEINLLFIGRVKLIYLALFTLALDLLAMTSENAGGHIAHIGGALFGIWFATRMRAGKDFTEPMNRLVDKCVNLFKRKPRMRVTYKRNETDYEYNARKHQEAEDLDAILDKLKRSGYESLSADEKRRLFDASRK</sequence>
<dbReference type="SUPFAM" id="SSF144091">
    <property type="entry name" value="Rhomboid-like"/>
    <property type="match status" value="1"/>
</dbReference>
<feature type="transmembrane region" description="Helical" evidence="7">
    <location>
        <begin position="192"/>
        <end position="210"/>
    </location>
</feature>
<evidence type="ECO:0000256" key="6">
    <source>
        <dbReference type="ARBA" id="ARBA00023136"/>
    </source>
</evidence>
<organism evidence="10 11">
    <name type="scientific">Candidatus Parabacteroides intestinigallinarum</name>
    <dbReference type="NCBI Taxonomy" id="2838722"/>
    <lineage>
        <taxon>Bacteria</taxon>
        <taxon>Pseudomonadati</taxon>
        <taxon>Bacteroidota</taxon>
        <taxon>Bacteroidia</taxon>
        <taxon>Bacteroidales</taxon>
        <taxon>Tannerellaceae</taxon>
        <taxon>Parabacteroides</taxon>
    </lineage>
</organism>
<keyword evidence="10" id="KW-0645">Protease</keyword>
<dbReference type="InterPro" id="IPR046483">
    <property type="entry name" value="DUF6576"/>
</dbReference>
<keyword evidence="4" id="KW-0378">Hydrolase</keyword>
<evidence type="ECO:0000256" key="1">
    <source>
        <dbReference type="ARBA" id="ARBA00004141"/>
    </source>
</evidence>
<feature type="transmembrane region" description="Helical" evidence="7">
    <location>
        <begin position="136"/>
        <end position="156"/>
    </location>
</feature>
<feature type="transmembrane region" description="Helical" evidence="7">
    <location>
        <begin position="21"/>
        <end position="42"/>
    </location>
</feature>
<dbReference type="Pfam" id="PF01694">
    <property type="entry name" value="Rhomboid"/>
    <property type="match status" value="1"/>
</dbReference>
<dbReference type="Gene3D" id="1.20.1540.10">
    <property type="entry name" value="Rhomboid-like"/>
    <property type="match status" value="1"/>
</dbReference>
<dbReference type="InterPro" id="IPR050925">
    <property type="entry name" value="Rhomboid_protease_S54"/>
</dbReference>
<evidence type="ECO:0000259" key="9">
    <source>
        <dbReference type="Pfam" id="PF20216"/>
    </source>
</evidence>
<comment type="subcellular location">
    <subcellularLocation>
        <location evidence="1">Membrane</location>
        <topology evidence="1">Multi-pass membrane protein</topology>
    </subcellularLocation>
</comment>
<dbReference type="GO" id="GO:0006508">
    <property type="term" value="P:proteolysis"/>
    <property type="evidence" value="ECO:0007669"/>
    <property type="project" value="UniProtKB-KW"/>
</dbReference>
<feature type="transmembrane region" description="Helical" evidence="7">
    <location>
        <begin position="79"/>
        <end position="100"/>
    </location>
</feature>
<dbReference type="EMBL" id="DXEN01000080">
    <property type="protein sequence ID" value="HIX87139.1"/>
    <property type="molecule type" value="Genomic_DNA"/>
</dbReference>
<feature type="transmembrane region" description="Helical" evidence="7">
    <location>
        <begin position="168"/>
        <end position="186"/>
    </location>
</feature>
<dbReference type="Pfam" id="PF20216">
    <property type="entry name" value="DUF6576"/>
    <property type="match status" value="1"/>
</dbReference>
<evidence type="ECO:0000313" key="10">
    <source>
        <dbReference type="EMBL" id="HIX87139.1"/>
    </source>
</evidence>
<protein>
    <submittedName>
        <fullName evidence="10">Rhomboid family intramembrane serine protease</fullName>
    </submittedName>
</protein>
<evidence type="ECO:0000256" key="4">
    <source>
        <dbReference type="ARBA" id="ARBA00022801"/>
    </source>
</evidence>
<gene>
    <name evidence="10" type="ORF">H9848_11125</name>
</gene>
<evidence type="ECO:0000256" key="3">
    <source>
        <dbReference type="ARBA" id="ARBA00022692"/>
    </source>
</evidence>
<evidence type="ECO:0000313" key="11">
    <source>
        <dbReference type="Proteomes" id="UP000823847"/>
    </source>
</evidence>
<dbReference type="AlphaFoldDB" id="A0A9D1XW49"/>
<name>A0A9D1XW49_9BACT</name>
<comment type="similarity">
    <text evidence="2">Belongs to the peptidase S54 family.</text>
</comment>
<dbReference type="PANTHER" id="PTHR43731:SF14">
    <property type="entry name" value="PRESENILIN-ASSOCIATED RHOMBOID-LIKE PROTEIN, MITOCHONDRIAL"/>
    <property type="match status" value="1"/>
</dbReference>
<evidence type="ECO:0000259" key="8">
    <source>
        <dbReference type="Pfam" id="PF01694"/>
    </source>
</evidence>